<protein>
    <submittedName>
        <fullName evidence="1">Uncharacterized protein</fullName>
    </submittedName>
</protein>
<evidence type="ECO:0000313" key="2">
    <source>
        <dbReference type="Proteomes" id="UP000078200"/>
    </source>
</evidence>
<name>A0A1A9VT59_GLOAU</name>
<dbReference type="Proteomes" id="UP000078200">
    <property type="component" value="Unassembled WGS sequence"/>
</dbReference>
<dbReference type="AlphaFoldDB" id="A0A1A9VT59"/>
<organism evidence="1 2">
    <name type="scientific">Glossina austeni</name>
    <name type="common">Savannah tsetse fly</name>
    <dbReference type="NCBI Taxonomy" id="7395"/>
    <lineage>
        <taxon>Eukaryota</taxon>
        <taxon>Metazoa</taxon>
        <taxon>Ecdysozoa</taxon>
        <taxon>Arthropoda</taxon>
        <taxon>Hexapoda</taxon>
        <taxon>Insecta</taxon>
        <taxon>Pterygota</taxon>
        <taxon>Neoptera</taxon>
        <taxon>Endopterygota</taxon>
        <taxon>Diptera</taxon>
        <taxon>Brachycera</taxon>
        <taxon>Muscomorpha</taxon>
        <taxon>Hippoboscoidea</taxon>
        <taxon>Glossinidae</taxon>
        <taxon>Glossina</taxon>
    </lineage>
</organism>
<reference evidence="1" key="1">
    <citation type="submission" date="2020-05" db="UniProtKB">
        <authorList>
            <consortium name="EnsemblMetazoa"/>
        </authorList>
    </citation>
    <scope>IDENTIFICATION</scope>
    <source>
        <strain evidence="1">TTRI</strain>
    </source>
</reference>
<evidence type="ECO:0000313" key="1">
    <source>
        <dbReference type="EnsemblMetazoa" id="GAUT046692-PA"/>
    </source>
</evidence>
<dbReference type="VEuPathDB" id="VectorBase:GAUT046692"/>
<keyword evidence="2" id="KW-1185">Reference proteome</keyword>
<dbReference type="EnsemblMetazoa" id="GAUT046692-RA">
    <property type="protein sequence ID" value="GAUT046692-PA"/>
    <property type="gene ID" value="GAUT046692"/>
</dbReference>
<accession>A0A1A9VT59</accession>
<proteinExistence type="predicted"/>
<sequence length="199" mass="22033">MANNATGIELDLDNTLVPGEFTAEFEQKSMDSLFNTSALWKEAYSTRSNPKAENRKPYSFCPQHPEHLINNFFSSVTVTAPLLPIATLDQKWQTKTYPPVYKAFERLTRLTLLGQQSISRDGGKKSLLSVERSLDFEHHNLLQLYYANKKYCAARAHSSGADSAGLRLNSAVALVEKSKCLNGDFGLGLTTVLLASNEG</sequence>